<name>A0A291LA73_9CAUD</name>
<reference evidence="1 2" key="1">
    <citation type="submission" date="2017-09" db="EMBL/GenBank/DDBJ databases">
        <title>Phage vB_EcoM_PHB05 against multidrug-resistant shiga toxin-producing Escherichia.</title>
        <authorList>
            <person name="Chen Y."/>
            <person name="Song J."/>
            <person name="Wu B."/>
        </authorList>
    </citation>
    <scope>NUCLEOTIDE SEQUENCE [LARGE SCALE GENOMIC DNA]</scope>
    <source>
        <strain evidence="1">Wastewater</strain>
    </source>
</reference>
<evidence type="ECO:0000313" key="1">
    <source>
        <dbReference type="EMBL" id="ATI15819.1"/>
    </source>
</evidence>
<dbReference type="GeneID" id="62611789"/>
<organism evidence="1 2">
    <name type="scientific">Escherichia phage vB_EcoM_PHB05</name>
    <dbReference type="NCBI Taxonomy" id="2041347"/>
    <lineage>
        <taxon>Viruses</taxon>
        <taxon>Duplodnaviria</taxon>
        <taxon>Heunggongvirae</taxon>
        <taxon>Uroviricota</taxon>
        <taxon>Caudoviricetes</taxon>
        <taxon>Stephanstirmvirinae</taxon>
        <taxon>Justusliebigvirus</taxon>
        <taxon>Justusliebigvirus PHB05</taxon>
    </lineage>
</organism>
<sequence>MTTALDIQIDGDHYKRMRMQPLELAYLIGATPCFTKLAKYACRNKGDRVINLNKAIHVIHIEKELSDKYYNMLYEAYPNLKNPVKIELANQLIDLYTDDDLVRKALKAMYKGKYIEAADAIEQLKESVDGFSR</sequence>
<dbReference type="KEGG" id="vg:62611789"/>
<proteinExistence type="predicted"/>
<evidence type="ECO:0000313" key="2">
    <source>
        <dbReference type="Proteomes" id="UP000230824"/>
    </source>
</evidence>
<dbReference type="RefSeq" id="YP_009984445.1">
    <property type="nucleotide sequence ID" value="NC_052652.1"/>
</dbReference>
<dbReference type="EMBL" id="MF805809">
    <property type="protein sequence ID" value="ATI15819.1"/>
    <property type="molecule type" value="Genomic_DNA"/>
</dbReference>
<protein>
    <submittedName>
        <fullName evidence="1">Uncharacterized protein</fullName>
    </submittedName>
</protein>
<dbReference type="Proteomes" id="UP000230824">
    <property type="component" value="Segment"/>
</dbReference>
<keyword evidence="2" id="KW-1185">Reference proteome</keyword>
<accession>A0A291LA73</accession>